<feature type="transmembrane region" description="Helical" evidence="1">
    <location>
        <begin position="98"/>
        <end position="119"/>
    </location>
</feature>
<dbReference type="AlphaFoldDB" id="A0A1H5VDI6"/>
<evidence type="ECO:0008006" key="6">
    <source>
        <dbReference type="Google" id="ProtNLM"/>
    </source>
</evidence>
<dbReference type="InterPro" id="IPR052173">
    <property type="entry name" value="Beta-lactam_resp_regulator"/>
</dbReference>
<evidence type="ECO:0000313" key="4">
    <source>
        <dbReference type="Proteomes" id="UP000199690"/>
    </source>
</evidence>
<accession>A0A1I1KXG3</accession>
<keyword evidence="1" id="KW-0472">Membrane</keyword>
<feature type="transmembrane region" description="Helical" evidence="1">
    <location>
        <begin position="40"/>
        <end position="60"/>
    </location>
</feature>
<evidence type="ECO:0000313" key="2">
    <source>
        <dbReference type="EMBL" id="SEF85283.1"/>
    </source>
</evidence>
<evidence type="ECO:0000256" key="1">
    <source>
        <dbReference type="SAM" id="Phobius"/>
    </source>
</evidence>
<reference evidence="4 5" key="2">
    <citation type="submission" date="2016-10" db="EMBL/GenBank/DDBJ databases">
        <authorList>
            <person name="Varghese N."/>
            <person name="Submissions S."/>
        </authorList>
    </citation>
    <scope>NUCLEOTIDE SEQUENCE [LARGE SCALE GENOMIC DNA]</scope>
    <source>
        <strain evidence="5">ATCC 20501</strain>
        <strain evidence="3 4">CGMCC 4.3529</strain>
    </source>
</reference>
<dbReference type="PANTHER" id="PTHR34978:SF3">
    <property type="entry name" value="SLR0241 PROTEIN"/>
    <property type="match status" value="1"/>
</dbReference>
<dbReference type="EMBL" id="FNVB01000002">
    <property type="protein sequence ID" value="SEF85283.1"/>
    <property type="molecule type" value="Genomic_DNA"/>
</dbReference>
<dbReference type="CDD" id="cd07326">
    <property type="entry name" value="M56_BlaR1_MecR1_like"/>
    <property type="match status" value="1"/>
</dbReference>
<dbReference type="RefSeq" id="WP_093346993.1">
    <property type="nucleotide sequence ID" value="NZ_FNVB01000002.1"/>
</dbReference>
<evidence type="ECO:0000313" key="3">
    <source>
        <dbReference type="EMBL" id="SFC62090.1"/>
    </source>
</evidence>
<feature type="transmembrane region" description="Helical" evidence="1">
    <location>
        <begin position="6"/>
        <end position="28"/>
    </location>
</feature>
<name>A0A1H5VDI6_9PSEU</name>
<dbReference type="Proteomes" id="UP000199690">
    <property type="component" value="Unassembled WGS sequence"/>
</dbReference>
<dbReference type="Proteomes" id="UP000236729">
    <property type="component" value="Unassembled WGS sequence"/>
</dbReference>
<sequence>MSIDWLGYPQVVIVLWGPLAVVSGWHAAKRVIRRLPPRERFFLAVLVSMTPFLAMSVPYLPESPLRDAVPWRAPLAWGISNHVLVDGDDLLTVVAGEVLLLLFVLPIASLAASFALGFAQVIRGARRVAALAPERRGDLRLVRSREKVACTAGLFRPRIVLDRATAESAAAPAIIEHERAHARARHPLWIFLATCLLRSWWWIPGRRAVLAEVRLAAELRADERARAALGAPAVARALRAQIDAMARRDLVPAGTGFLDPHVELVHRAQALAAAPKNLPVWRTWAVRAVAALAAGLVVVLL</sequence>
<reference evidence="2" key="1">
    <citation type="submission" date="2016-10" db="EMBL/GenBank/DDBJ databases">
        <authorList>
            <person name="de Groot N.N."/>
        </authorList>
    </citation>
    <scope>NUCLEOTIDE SEQUENCE [LARGE SCALE GENOMIC DNA]</scope>
    <source>
        <strain evidence="2">ATCC 20501</strain>
    </source>
</reference>
<keyword evidence="4" id="KW-1185">Reference proteome</keyword>
<organism evidence="2 5">
    <name type="scientific">Saccharopolyspora kobensis</name>
    <dbReference type="NCBI Taxonomy" id="146035"/>
    <lineage>
        <taxon>Bacteria</taxon>
        <taxon>Bacillati</taxon>
        <taxon>Actinomycetota</taxon>
        <taxon>Actinomycetes</taxon>
        <taxon>Pseudonocardiales</taxon>
        <taxon>Pseudonocardiaceae</taxon>
        <taxon>Saccharopolyspora</taxon>
    </lineage>
</organism>
<gene>
    <name evidence="2" type="ORF">SAMN02982929_00847</name>
    <name evidence="3" type="ORF">SAMN05216506_1011223</name>
</gene>
<evidence type="ECO:0000313" key="5">
    <source>
        <dbReference type="Proteomes" id="UP000236729"/>
    </source>
</evidence>
<keyword evidence="1" id="KW-1133">Transmembrane helix</keyword>
<dbReference type="PANTHER" id="PTHR34978">
    <property type="entry name" value="POSSIBLE SENSOR-TRANSDUCER PROTEIN BLAR"/>
    <property type="match status" value="1"/>
</dbReference>
<proteinExistence type="predicted"/>
<keyword evidence="1" id="KW-0812">Transmembrane</keyword>
<protein>
    <recommendedName>
        <fullName evidence="6">Peptidase M56 domain-containing protein</fullName>
    </recommendedName>
</protein>
<dbReference type="EMBL" id="FOME01000001">
    <property type="protein sequence ID" value="SFC62090.1"/>
    <property type="molecule type" value="Genomic_DNA"/>
</dbReference>
<accession>A0A1H5VDI6</accession>